<name>A0A9D0YVK6_9FIRM</name>
<accession>A0A9D0YVK6</accession>
<evidence type="ECO:0000313" key="2">
    <source>
        <dbReference type="EMBL" id="HIQ62191.1"/>
    </source>
</evidence>
<dbReference type="InterPro" id="IPR003772">
    <property type="entry name" value="YceD"/>
</dbReference>
<dbReference type="EMBL" id="DVFI01000014">
    <property type="protein sequence ID" value="HIQ62191.1"/>
    <property type="molecule type" value="Genomic_DNA"/>
</dbReference>
<feature type="compositionally biased region" description="Basic and acidic residues" evidence="1">
    <location>
        <begin position="166"/>
        <end position="179"/>
    </location>
</feature>
<feature type="region of interest" description="Disordered" evidence="1">
    <location>
        <begin position="166"/>
        <end position="190"/>
    </location>
</feature>
<dbReference type="PANTHER" id="PTHR34374:SF1">
    <property type="entry name" value="LARGE RIBOSOMAL RNA SUBUNIT ACCUMULATION PROTEIN YCED HOMOLOG 1, CHLOROPLASTIC"/>
    <property type="match status" value="1"/>
</dbReference>
<comment type="caution">
    <text evidence="2">The sequence shown here is derived from an EMBL/GenBank/DDBJ whole genome shotgun (WGS) entry which is preliminary data.</text>
</comment>
<reference evidence="2" key="1">
    <citation type="submission" date="2020-10" db="EMBL/GenBank/DDBJ databases">
        <authorList>
            <person name="Gilroy R."/>
        </authorList>
    </citation>
    <scope>NUCLEOTIDE SEQUENCE</scope>
    <source>
        <strain evidence="2">ChiHile30-977</strain>
    </source>
</reference>
<reference evidence="2" key="2">
    <citation type="journal article" date="2021" name="PeerJ">
        <title>Extensive microbial diversity within the chicken gut microbiome revealed by metagenomics and culture.</title>
        <authorList>
            <person name="Gilroy R."/>
            <person name="Ravi A."/>
            <person name="Getino M."/>
            <person name="Pursley I."/>
            <person name="Horton D.L."/>
            <person name="Alikhan N.F."/>
            <person name="Baker D."/>
            <person name="Gharbi K."/>
            <person name="Hall N."/>
            <person name="Watson M."/>
            <person name="Adriaenssens E.M."/>
            <person name="Foster-Nyarko E."/>
            <person name="Jarju S."/>
            <person name="Secka A."/>
            <person name="Antonio M."/>
            <person name="Oren A."/>
            <person name="Chaudhuri R.R."/>
            <person name="La Ragione R."/>
            <person name="Hildebrand F."/>
            <person name="Pallen M.J."/>
        </authorList>
    </citation>
    <scope>NUCLEOTIDE SEQUENCE</scope>
    <source>
        <strain evidence="2">ChiHile30-977</strain>
    </source>
</reference>
<proteinExistence type="predicted"/>
<dbReference type="Pfam" id="PF02620">
    <property type="entry name" value="YceD"/>
    <property type="match status" value="1"/>
</dbReference>
<dbReference type="AlphaFoldDB" id="A0A9D0YVK6"/>
<evidence type="ECO:0000313" key="3">
    <source>
        <dbReference type="Proteomes" id="UP000886819"/>
    </source>
</evidence>
<organism evidence="2 3">
    <name type="scientific">Candidatus Avichristensenella intestinipullorum</name>
    <dbReference type="NCBI Taxonomy" id="2840693"/>
    <lineage>
        <taxon>Bacteria</taxon>
        <taxon>Bacillati</taxon>
        <taxon>Bacillota</taxon>
        <taxon>Clostridia</taxon>
        <taxon>Candidatus Avichristensenella</taxon>
    </lineage>
</organism>
<sequence length="190" mass="20355">MQLDVSKALNAAGQELPFSGEVVLSDSVLMGEPIVFPAPAALHGLYASVGDAIHVRGQMTFPVRARCVRCLTESERTLTADFDATFALSPDPTDPDLYAYDGAWVDLSAMAADAAQLALPMQWLCNPACKGLCPLCGANRNVTSCSCRMEPAKHPLSALQQLLTEKEGKVEQAPQRREAATFASQDESEV</sequence>
<dbReference type="PANTHER" id="PTHR34374">
    <property type="entry name" value="LARGE RIBOSOMAL RNA SUBUNIT ACCUMULATION PROTEIN YCED HOMOLOG 1, CHLOROPLASTIC"/>
    <property type="match status" value="1"/>
</dbReference>
<protein>
    <submittedName>
        <fullName evidence="2">DUF177 domain-containing protein</fullName>
    </submittedName>
</protein>
<evidence type="ECO:0000256" key="1">
    <source>
        <dbReference type="SAM" id="MobiDB-lite"/>
    </source>
</evidence>
<dbReference type="Proteomes" id="UP000886819">
    <property type="component" value="Unassembled WGS sequence"/>
</dbReference>
<gene>
    <name evidence="2" type="ORF">IAA66_01220</name>
</gene>